<dbReference type="PANTHER" id="PTHR33365:SF4">
    <property type="entry name" value="CYCLOCHLOROTINE BIOSYNTHESIS PROTEIN O"/>
    <property type="match status" value="1"/>
</dbReference>
<dbReference type="InterPro" id="IPR021765">
    <property type="entry name" value="UstYa-like"/>
</dbReference>
<proteinExistence type="inferred from homology"/>
<dbReference type="EMBL" id="JAQJAC010000008">
    <property type="protein sequence ID" value="KAJ5575358.1"/>
    <property type="molecule type" value="Genomic_DNA"/>
</dbReference>
<name>A0AAD6DEF4_9EURO</name>
<evidence type="ECO:0000256" key="1">
    <source>
        <dbReference type="ARBA" id="ARBA00004685"/>
    </source>
</evidence>
<dbReference type="Proteomes" id="UP001216150">
    <property type="component" value="Unassembled WGS sequence"/>
</dbReference>
<keyword evidence="4" id="KW-0812">Transmembrane</keyword>
<evidence type="ECO:0000313" key="6">
    <source>
        <dbReference type="Proteomes" id="UP001216150"/>
    </source>
</evidence>
<reference evidence="5 6" key="1">
    <citation type="journal article" date="2023" name="IMA Fungus">
        <title>Comparative genomic study of the Penicillium genus elucidates a diverse pangenome and 15 lateral gene transfer events.</title>
        <authorList>
            <person name="Petersen C."/>
            <person name="Sorensen T."/>
            <person name="Nielsen M.R."/>
            <person name="Sondergaard T.E."/>
            <person name="Sorensen J.L."/>
            <person name="Fitzpatrick D.A."/>
            <person name="Frisvad J.C."/>
            <person name="Nielsen K.L."/>
        </authorList>
    </citation>
    <scope>NUCLEOTIDE SEQUENCE [LARGE SCALE GENOMIC DNA]</scope>
    <source>
        <strain evidence="5 6">IBT 29057</strain>
    </source>
</reference>
<dbReference type="Pfam" id="PF11807">
    <property type="entry name" value="UstYa"/>
    <property type="match status" value="1"/>
</dbReference>
<feature type="region of interest" description="Disordered" evidence="3">
    <location>
        <begin position="275"/>
        <end position="308"/>
    </location>
</feature>
<comment type="pathway">
    <text evidence="1">Mycotoxin biosynthesis.</text>
</comment>
<organism evidence="5 6">
    <name type="scientific">Penicillium hetheringtonii</name>
    <dbReference type="NCBI Taxonomy" id="911720"/>
    <lineage>
        <taxon>Eukaryota</taxon>
        <taxon>Fungi</taxon>
        <taxon>Dikarya</taxon>
        <taxon>Ascomycota</taxon>
        <taxon>Pezizomycotina</taxon>
        <taxon>Eurotiomycetes</taxon>
        <taxon>Eurotiomycetidae</taxon>
        <taxon>Eurotiales</taxon>
        <taxon>Aspergillaceae</taxon>
        <taxon>Penicillium</taxon>
    </lineage>
</organism>
<evidence type="ECO:0000256" key="4">
    <source>
        <dbReference type="SAM" id="Phobius"/>
    </source>
</evidence>
<evidence type="ECO:0000313" key="5">
    <source>
        <dbReference type="EMBL" id="KAJ5575358.1"/>
    </source>
</evidence>
<gene>
    <name evidence="5" type="ORF">N7450_009257</name>
</gene>
<evidence type="ECO:0000256" key="2">
    <source>
        <dbReference type="ARBA" id="ARBA00035112"/>
    </source>
</evidence>
<dbReference type="GO" id="GO:0043386">
    <property type="term" value="P:mycotoxin biosynthetic process"/>
    <property type="evidence" value="ECO:0007669"/>
    <property type="project" value="InterPro"/>
</dbReference>
<sequence length="308" mass="35449">MGTREKTTFQRVSQNSSMEEQNAPFLDNASDEELSAPVYTKESTRSTRWELYLNIALFFSSVVFFAVSMAVKSTGPSDIECATKMNAYSPVMEAVEYEWVTFENEFSTAPTKYRGKPTAELEQAWTDLWKYGAFPVPIEKLGALNESSDVDWRRVHPGEPNSPTAGLLEGFHQIHCLNLIRQYTYKDEWDYTNYSSWGGGPDMVRWHVDHCIETLRMNLMCTADVTPYLIWNDPEGFNGESPSFNTLHKCRKWEPIVDWVKKHVVFNGTAKEMAEDEARKEMMDHGDHDEHSHHEGHGDEHEHGHNPF</sequence>
<feature type="compositionally biased region" description="Polar residues" evidence="3">
    <location>
        <begin position="9"/>
        <end position="20"/>
    </location>
</feature>
<comment type="caution">
    <text evidence="5">The sequence shown here is derived from an EMBL/GenBank/DDBJ whole genome shotgun (WGS) entry which is preliminary data.</text>
</comment>
<accession>A0AAD6DEF4</accession>
<keyword evidence="4" id="KW-1133">Transmembrane helix</keyword>
<feature type="region of interest" description="Disordered" evidence="3">
    <location>
        <begin position="1"/>
        <end position="23"/>
    </location>
</feature>
<feature type="transmembrane region" description="Helical" evidence="4">
    <location>
        <begin position="51"/>
        <end position="71"/>
    </location>
</feature>
<dbReference type="PANTHER" id="PTHR33365">
    <property type="entry name" value="YALI0B05434P"/>
    <property type="match status" value="1"/>
</dbReference>
<evidence type="ECO:0000256" key="3">
    <source>
        <dbReference type="SAM" id="MobiDB-lite"/>
    </source>
</evidence>
<keyword evidence="4" id="KW-0472">Membrane</keyword>
<keyword evidence="6" id="KW-1185">Reference proteome</keyword>
<dbReference type="AlphaFoldDB" id="A0AAD6DEF4"/>
<protein>
    <submittedName>
        <fullName evidence="5">Uncharacterized protein</fullName>
    </submittedName>
</protein>
<comment type="similarity">
    <text evidence="2">Belongs to the ustYa family.</text>
</comment>